<dbReference type="InterPro" id="IPR001810">
    <property type="entry name" value="F-box_dom"/>
</dbReference>
<proteinExistence type="predicted"/>
<dbReference type="InterPro" id="IPR006527">
    <property type="entry name" value="F-box-assoc_dom_typ1"/>
</dbReference>
<organism evidence="2 3">
    <name type="scientific">Acacia crassicarpa</name>
    <name type="common">northern wattle</name>
    <dbReference type="NCBI Taxonomy" id="499986"/>
    <lineage>
        <taxon>Eukaryota</taxon>
        <taxon>Viridiplantae</taxon>
        <taxon>Streptophyta</taxon>
        <taxon>Embryophyta</taxon>
        <taxon>Tracheophyta</taxon>
        <taxon>Spermatophyta</taxon>
        <taxon>Magnoliopsida</taxon>
        <taxon>eudicotyledons</taxon>
        <taxon>Gunneridae</taxon>
        <taxon>Pentapetalae</taxon>
        <taxon>rosids</taxon>
        <taxon>fabids</taxon>
        <taxon>Fabales</taxon>
        <taxon>Fabaceae</taxon>
        <taxon>Caesalpinioideae</taxon>
        <taxon>mimosoid clade</taxon>
        <taxon>Acacieae</taxon>
        <taxon>Acacia</taxon>
    </lineage>
</organism>
<feature type="domain" description="F-box" evidence="1">
    <location>
        <begin position="1"/>
        <end position="44"/>
    </location>
</feature>
<evidence type="ECO:0000313" key="3">
    <source>
        <dbReference type="Proteomes" id="UP001293593"/>
    </source>
</evidence>
<evidence type="ECO:0000259" key="1">
    <source>
        <dbReference type="PROSITE" id="PS50181"/>
    </source>
</evidence>
<dbReference type="InterPro" id="IPR050796">
    <property type="entry name" value="SCF_F-box_component"/>
</dbReference>
<keyword evidence="3" id="KW-1185">Reference proteome</keyword>
<dbReference type="PANTHER" id="PTHR31672:SF13">
    <property type="entry name" value="F-BOX PROTEIN CPR30-LIKE"/>
    <property type="match status" value="1"/>
</dbReference>
<evidence type="ECO:0000313" key="2">
    <source>
        <dbReference type="EMBL" id="KAK4285166.1"/>
    </source>
</evidence>
<dbReference type="AlphaFoldDB" id="A0AAE1NAK7"/>
<reference evidence="2" key="1">
    <citation type="submission" date="2023-10" db="EMBL/GenBank/DDBJ databases">
        <title>Chromosome-level genome of the transformable northern wattle, Acacia crassicarpa.</title>
        <authorList>
            <person name="Massaro I."/>
            <person name="Sinha N.R."/>
            <person name="Poethig S."/>
            <person name="Leichty A.R."/>
        </authorList>
    </citation>
    <scope>NUCLEOTIDE SEQUENCE</scope>
    <source>
        <strain evidence="2">Acra3RX</strain>
        <tissue evidence="2">Leaf</tissue>
    </source>
</reference>
<dbReference type="Pfam" id="PF07734">
    <property type="entry name" value="FBA_1"/>
    <property type="match status" value="1"/>
</dbReference>
<dbReference type="PROSITE" id="PS50181">
    <property type="entry name" value="FBOX"/>
    <property type="match status" value="1"/>
</dbReference>
<sequence>MELPEDVISEIFSRLPAKSIFKFKSCCKSISNFTNNACFALKQAQNMMLKGNSSLVIQGRTFLRRKTAYELPGNETSSSGIPTKFLQFLDKRKISIVASSNGLLLCLITRPKLVLVLFICNPATQSCSTIATPACLFPTVEFAFVWNHSTEEFQLIYFDQNPRQGASSREFVCKVYMPKEGEWKERGSLSLNEDRSKIYGSHVFYNGNIYFASCFDNSSYTRRYHFMSSYNFETGVTRRVHYPEQVVEIGYNRPNADWHYWIDIFNWGKAGTSNDDESICVVSLVHLSAFTIWVLTDLESSSWSKFLSISFQEMGLEEDAPVVYDFKIMNGDSLVFISWSTKNVYVYDLLGAKGKRLEKIGQLEADQYVSIIRLEKIGQLEADQYVSIIPYSSTLRSCGAGAKRFRYEIEK</sequence>
<dbReference type="PANTHER" id="PTHR31672">
    <property type="entry name" value="BNACNNG10540D PROTEIN"/>
    <property type="match status" value="1"/>
</dbReference>
<accession>A0AAE1NAK7</accession>
<comment type="caution">
    <text evidence="2">The sequence shown here is derived from an EMBL/GenBank/DDBJ whole genome shotgun (WGS) entry which is preliminary data.</text>
</comment>
<dbReference type="SUPFAM" id="SSF81383">
    <property type="entry name" value="F-box domain"/>
    <property type="match status" value="1"/>
</dbReference>
<dbReference type="Pfam" id="PF00646">
    <property type="entry name" value="F-box"/>
    <property type="match status" value="1"/>
</dbReference>
<dbReference type="EMBL" id="JAWXYG010000001">
    <property type="protein sequence ID" value="KAK4285166.1"/>
    <property type="molecule type" value="Genomic_DNA"/>
</dbReference>
<dbReference type="SUPFAM" id="SSF50965">
    <property type="entry name" value="Galactose oxidase, central domain"/>
    <property type="match status" value="1"/>
</dbReference>
<protein>
    <recommendedName>
        <fullName evidence="1">F-box domain-containing protein</fullName>
    </recommendedName>
</protein>
<dbReference type="SMART" id="SM00256">
    <property type="entry name" value="FBOX"/>
    <property type="match status" value="1"/>
</dbReference>
<dbReference type="InterPro" id="IPR036047">
    <property type="entry name" value="F-box-like_dom_sf"/>
</dbReference>
<gene>
    <name evidence="2" type="ORF">QN277_001901</name>
</gene>
<name>A0AAE1NAK7_9FABA</name>
<dbReference type="InterPro" id="IPR011043">
    <property type="entry name" value="Gal_Oxase/kelch_b-propeller"/>
</dbReference>
<dbReference type="Proteomes" id="UP001293593">
    <property type="component" value="Unassembled WGS sequence"/>
</dbReference>